<dbReference type="SUPFAM" id="SSF53254">
    <property type="entry name" value="Phosphoglycerate mutase-like"/>
    <property type="match status" value="1"/>
</dbReference>
<dbReference type="GO" id="GO:0005524">
    <property type="term" value="F:ATP binding"/>
    <property type="evidence" value="ECO:0007669"/>
    <property type="project" value="InterPro"/>
</dbReference>
<dbReference type="EMBL" id="HBGU01033149">
    <property type="protein sequence ID" value="CAD9456690.1"/>
    <property type="molecule type" value="Transcribed_RNA"/>
</dbReference>
<gene>
    <name evidence="1" type="ORF">CBRE1094_LOCUS18070</name>
</gene>
<reference evidence="1" key="1">
    <citation type="submission" date="2021-01" db="EMBL/GenBank/DDBJ databases">
        <authorList>
            <person name="Corre E."/>
            <person name="Pelletier E."/>
            <person name="Niang G."/>
            <person name="Scheremetjew M."/>
            <person name="Finn R."/>
            <person name="Kale V."/>
            <person name="Holt S."/>
            <person name="Cochrane G."/>
            <person name="Meng A."/>
            <person name="Brown T."/>
            <person name="Cohen L."/>
        </authorList>
    </citation>
    <scope>NUCLEOTIDE SEQUENCE</scope>
    <source>
        <strain evidence="1">UTEX LB 985</strain>
    </source>
</reference>
<dbReference type="GO" id="GO:0004331">
    <property type="term" value="F:fructose-2,6-bisphosphate 2-phosphatase activity"/>
    <property type="evidence" value="ECO:0007669"/>
    <property type="project" value="TreeGrafter"/>
</dbReference>
<protein>
    <submittedName>
        <fullName evidence="1">Uncharacterized protein</fullName>
    </submittedName>
</protein>
<dbReference type="AlphaFoldDB" id="A0A7S2DLS0"/>
<dbReference type="GO" id="GO:0005829">
    <property type="term" value="C:cytosol"/>
    <property type="evidence" value="ECO:0007669"/>
    <property type="project" value="TreeGrafter"/>
</dbReference>
<dbReference type="InterPro" id="IPR013078">
    <property type="entry name" value="His_Pase_superF_clade-1"/>
</dbReference>
<dbReference type="Pfam" id="PF00300">
    <property type="entry name" value="His_Phos_1"/>
    <property type="match status" value="1"/>
</dbReference>
<dbReference type="Gene3D" id="3.40.50.1240">
    <property type="entry name" value="Phosphoglycerate mutase-like"/>
    <property type="match status" value="1"/>
</dbReference>
<sequence>MSNASSANDLLERGCAIFTSTLPRAIQTAAFVPRSRRPLASSALNPLDRGTAYGLTEEQFRSRMADDYQCWRNDVRHTRFPGGESYQDLQVRLEPLLIELEQQTDPVLVVAHLSTLQVLAAYFTGSSLDEALDTSIPHHTVLELKPATRSMMWEQELIPLTDGNLPLDLPDELSLRASM</sequence>
<name>A0A7S2DLS0_9EUKA</name>
<organism evidence="1">
    <name type="scientific">Haptolina brevifila</name>
    <dbReference type="NCBI Taxonomy" id="156173"/>
    <lineage>
        <taxon>Eukaryota</taxon>
        <taxon>Haptista</taxon>
        <taxon>Haptophyta</taxon>
        <taxon>Prymnesiophyceae</taxon>
        <taxon>Prymnesiales</taxon>
        <taxon>Prymnesiaceae</taxon>
        <taxon>Haptolina</taxon>
    </lineage>
</organism>
<dbReference type="GO" id="GO:0003873">
    <property type="term" value="F:6-phosphofructo-2-kinase activity"/>
    <property type="evidence" value="ECO:0007669"/>
    <property type="project" value="TreeGrafter"/>
</dbReference>
<dbReference type="InterPro" id="IPR003094">
    <property type="entry name" value="6Pfruct_kin"/>
</dbReference>
<dbReference type="PANTHER" id="PTHR10606:SF49">
    <property type="entry name" value="6-PHOSPHOFRUCTO-2-KINASE DOMAIN-CONTAINING PROTEIN"/>
    <property type="match status" value="1"/>
</dbReference>
<dbReference type="GO" id="GO:0006003">
    <property type="term" value="P:fructose 2,6-bisphosphate metabolic process"/>
    <property type="evidence" value="ECO:0007669"/>
    <property type="project" value="InterPro"/>
</dbReference>
<proteinExistence type="predicted"/>
<dbReference type="PANTHER" id="PTHR10606">
    <property type="entry name" value="6-PHOSPHOFRUCTO-2-KINASE/FRUCTOSE-2,6-BISPHOSPHATASE"/>
    <property type="match status" value="1"/>
</dbReference>
<accession>A0A7S2DLS0</accession>
<evidence type="ECO:0000313" key="1">
    <source>
        <dbReference type="EMBL" id="CAD9456690.1"/>
    </source>
</evidence>
<dbReference type="InterPro" id="IPR029033">
    <property type="entry name" value="His_PPase_superfam"/>
</dbReference>